<dbReference type="InterPro" id="IPR013785">
    <property type="entry name" value="Aldolase_TIM"/>
</dbReference>
<organism evidence="3 4">
    <name type="scientific">Halarsenatibacter silvermanii</name>
    <dbReference type="NCBI Taxonomy" id="321763"/>
    <lineage>
        <taxon>Bacteria</taxon>
        <taxon>Bacillati</taxon>
        <taxon>Bacillota</taxon>
        <taxon>Clostridia</taxon>
        <taxon>Halanaerobiales</taxon>
        <taxon>Halarsenatibacteraceae</taxon>
        <taxon>Halarsenatibacter</taxon>
    </lineage>
</organism>
<dbReference type="GO" id="GO:0015930">
    <property type="term" value="F:glutamate synthase activity"/>
    <property type="evidence" value="ECO:0007669"/>
    <property type="project" value="InterPro"/>
</dbReference>
<dbReference type="EMBL" id="FNGO01000018">
    <property type="protein sequence ID" value="SDM13991.1"/>
    <property type="molecule type" value="Genomic_DNA"/>
</dbReference>
<evidence type="ECO:0000313" key="4">
    <source>
        <dbReference type="Proteomes" id="UP000199476"/>
    </source>
</evidence>
<evidence type="ECO:0000313" key="3">
    <source>
        <dbReference type="EMBL" id="SDM13991.1"/>
    </source>
</evidence>
<dbReference type="GO" id="GO:0006537">
    <property type="term" value="P:glutamate biosynthetic process"/>
    <property type="evidence" value="ECO:0007669"/>
    <property type="project" value="InterPro"/>
</dbReference>
<gene>
    <name evidence="3" type="ORF">SAMN04488692_11813</name>
</gene>
<reference evidence="3 4" key="1">
    <citation type="submission" date="2016-10" db="EMBL/GenBank/DDBJ databases">
        <authorList>
            <person name="de Groot N.N."/>
        </authorList>
    </citation>
    <scope>NUCLEOTIDE SEQUENCE [LARGE SCALE GENOMIC DNA]</scope>
    <source>
        <strain evidence="3 4">SLAS-1</strain>
    </source>
</reference>
<protein>
    <submittedName>
        <fullName evidence="3">Glutamate synthase domain-containing protein 2</fullName>
    </submittedName>
</protein>
<proteinExistence type="inferred from homology"/>
<dbReference type="Pfam" id="PF01645">
    <property type="entry name" value="Glu_synthase"/>
    <property type="match status" value="1"/>
</dbReference>
<name>A0A1G9QSZ9_9FIRM</name>
<feature type="domain" description="Glutamate synthase" evidence="2">
    <location>
        <begin position="291"/>
        <end position="408"/>
    </location>
</feature>
<sequence length="547" mass="60088">MKRKRNDVLGTVNRGDPAPSGLCTLCESGCKGKCETWMSSLYGTKMLYPRDFGSVTAGSANLDSRGTGYHSLRIQGYSFGAEGLDDELERTPKNCIYENVNIESEFGSEMKSKCKVPVMTGALGSTFIAEKYWESFAIGAALTGFPIVIGENVVGVDREAEMNNGRIVSAPELDRRIEIYQRYRQEDYGDIFIQLNQEDFSNGVAEYIWEQYGNEVVIELKWGQGAKSIGGEIQVGSLEYAEFLHERGYIVDPDPTREATRKAFEAGTIDSFARHSRLGGTGVDSEAEMREAFMEKVDYLRELGFDRISLKTGAFGMRGLALALRLSAEAGLELLTIDGAGGGTGMSPWNMMDHWGVPSLPLHVKAVEYADLLADEGMDVPDLALAGGLSREDHMFKALALGSPHVKLICMGRTLMIPGFLGANIEGVFHPEKREELNGNWESLPSTVKEAGETPEAIFAGWYDVEDKVGSEHMKEIPYGAVAIHTLINKLGTGLQQFMAGVRKFNISALERTDLMAANKKTAELTGIPYLIEAQDERAREIIKGSF</sequence>
<dbReference type="RefSeq" id="WP_089761072.1">
    <property type="nucleotide sequence ID" value="NZ_FNGO01000018.1"/>
</dbReference>
<comment type="similarity">
    <text evidence="1">Belongs to the glutamate synthase family.</text>
</comment>
<dbReference type="SUPFAM" id="SSF51395">
    <property type="entry name" value="FMN-linked oxidoreductases"/>
    <property type="match status" value="1"/>
</dbReference>
<dbReference type="OrthoDB" id="9758182at2"/>
<dbReference type="AlphaFoldDB" id="A0A1G9QSZ9"/>
<dbReference type="Proteomes" id="UP000199476">
    <property type="component" value="Unassembled WGS sequence"/>
</dbReference>
<dbReference type="Gene3D" id="3.20.20.70">
    <property type="entry name" value="Aldolase class I"/>
    <property type="match status" value="1"/>
</dbReference>
<dbReference type="InterPro" id="IPR002932">
    <property type="entry name" value="Glu_synthdom"/>
</dbReference>
<evidence type="ECO:0000256" key="1">
    <source>
        <dbReference type="ARBA" id="ARBA00009716"/>
    </source>
</evidence>
<dbReference type="STRING" id="321763.SAMN04488692_11813"/>
<evidence type="ECO:0000259" key="2">
    <source>
        <dbReference type="Pfam" id="PF01645"/>
    </source>
</evidence>
<keyword evidence="4" id="KW-1185">Reference proteome</keyword>
<accession>A0A1G9QSZ9</accession>